<gene>
    <name evidence="2" type="primary">ycgE</name>
    <name evidence="2" type="ORF">Afil01_20810</name>
</gene>
<keyword evidence="3" id="KW-1185">Reference proteome</keyword>
<dbReference type="Proteomes" id="UP001165079">
    <property type="component" value="Unassembled WGS sequence"/>
</dbReference>
<dbReference type="InterPro" id="IPR036390">
    <property type="entry name" value="WH_DNA-bd_sf"/>
</dbReference>
<evidence type="ECO:0000259" key="1">
    <source>
        <dbReference type="PROSITE" id="PS50995"/>
    </source>
</evidence>
<organism evidence="2 3">
    <name type="scientific">Actinorhabdospora filicis</name>
    <dbReference type="NCBI Taxonomy" id="1785913"/>
    <lineage>
        <taxon>Bacteria</taxon>
        <taxon>Bacillati</taxon>
        <taxon>Actinomycetota</taxon>
        <taxon>Actinomycetes</taxon>
        <taxon>Micromonosporales</taxon>
        <taxon>Micromonosporaceae</taxon>
        <taxon>Actinorhabdospora</taxon>
    </lineage>
</organism>
<reference evidence="2" key="1">
    <citation type="submission" date="2023-03" db="EMBL/GenBank/DDBJ databases">
        <title>Actinorhabdospora filicis NBRC 111898.</title>
        <authorList>
            <person name="Ichikawa N."/>
            <person name="Sato H."/>
            <person name="Tonouchi N."/>
        </authorList>
    </citation>
    <scope>NUCLEOTIDE SEQUENCE</scope>
    <source>
        <strain evidence="2">NBRC 111898</strain>
    </source>
</reference>
<dbReference type="Gene3D" id="1.10.10.10">
    <property type="entry name" value="Winged helix-like DNA-binding domain superfamily/Winged helix DNA-binding domain"/>
    <property type="match status" value="1"/>
</dbReference>
<dbReference type="AlphaFoldDB" id="A0A9W6SKE2"/>
<dbReference type="Pfam" id="PF12802">
    <property type="entry name" value="MarR_2"/>
    <property type="match status" value="1"/>
</dbReference>
<dbReference type="PANTHER" id="PTHR33164:SF106">
    <property type="entry name" value="TRANSCRIPTIONAL REGULATORY PROTEIN"/>
    <property type="match status" value="1"/>
</dbReference>
<dbReference type="SMART" id="SM00347">
    <property type="entry name" value="HTH_MARR"/>
    <property type="match status" value="1"/>
</dbReference>
<comment type="caution">
    <text evidence="2">The sequence shown here is derived from an EMBL/GenBank/DDBJ whole genome shotgun (WGS) entry which is preliminary data.</text>
</comment>
<dbReference type="RefSeq" id="WP_285662403.1">
    <property type="nucleotide sequence ID" value="NZ_BSTX01000001.1"/>
</dbReference>
<name>A0A9W6SKE2_9ACTN</name>
<evidence type="ECO:0000313" key="3">
    <source>
        <dbReference type="Proteomes" id="UP001165079"/>
    </source>
</evidence>
<protein>
    <submittedName>
        <fullName evidence="2">HTH-type transcriptional regulator YcgE</fullName>
    </submittedName>
</protein>
<evidence type="ECO:0000313" key="2">
    <source>
        <dbReference type="EMBL" id="GLZ77274.1"/>
    </source>
</evidence>
<dbReference type="SUPFAM" id="SSF46785">
    <property type="entry name" value="Winged helix' DNA-binding domain"/>
    <property type="match status" value="1"/>
</dbReference>
<dbReference type="GO" id="GO:0003700">
    <property type="term" value="F:DNA-binding transcription factor activity"/>
    <property type="evidence" value="ECO:0007669"/>
    <property type="project" value="InterPro"/>
</dbReference>
<dbReference type="GO" id="GO:0006950">
    <property type="term" value="P:response to stress"/>
    <property type="evidence" value="ECO:0007669"/>
    <property type="project" value="TreeGrafter"/>
</dbReference>
<dbReference type="InterPro" id="IPR036388">
    <property type="entry name" value="WH-like_DNA-bd_sf"/>
</dbReference>
<accession>A0A9W6SKE2</accession>
<dbReference type="PANTHER" id="PTHR33164">
    <property type="entry name" value="TRANSCRIPTIONAL REGULATOR, MARR FAMILY"/>
    <property type="match status" value="1"/>
</dbReference>
<proteinExistence type="predicted"/>
<dbReference type="InterPro" id="IPR039422">
    <property type="entry name" value="MarR/SlyA-like"/>
</dbReference>
<dbReference type="InterPro" id="IPR000835">
    <property type="entry name" value="HTH_MarR-typ"/>
</dbReference>
<feature type="domain" description="HTH marR-type" evidence="1">
    <location>
        <begin position="2"/>
        <end position="139"/>
    </location>
</feature>
<dbReference type="PROSITE" id="PS50995">
    <property type="entry name" value="HTH_MARR_2"/>
    <property type="match status" value="1"/>
</dbReference>
<dbReference type="EMBL" id="BSTX01000001">
    <property type="protein sequence ID" value="GLZ77274.1"/>
    <property type="molecule type" value="Genomic_DNA"/>
</dbReference>
<sequence>MSHSDISELQALSRRYMASYVLFNQAVADHLGMHPTDLQAMSVMTMEDGPFTAKSIAELTGLTSGSATRLVDRLEKGGWVRRQRDEEDRRRVLVIPVPEAVERLRAVWNDLNKGWKEMLADTTADERAALLRHMRRTIELSERQISRLREMG</sequence>